<dbReference type="Proteomes" id="UP001174909">
    <property type="component" value="Unassembled WGS sequence"/>
</dbReference>
<evidence type="ECO:0000313" key="2">
    <source>
        <dbReference type="EMBL" id="CAI8020219.1"/>
    </source>
</evidence>
<sequence length="48" mass="5289">MLLISAVMPIMSLYRLPQGQYGYTGHVVNLPQDVASFAQSLPRLPSDL</sequence>
<comment type="caution">
    <text evidence="2">The sequence shown here is derived from an EMBL/GenBank/DDBJ whole genome shotgun (WGS) entry which is preliminary data.</text>
</comment>
<keyword evidence="3" id="KW-1185">Reference proteome</keyword>
<dbReference type="EMBL" id="CASHTH010001811">
    <property type="protein sequence ID" value="CAI8020219.1"/>
    <property type="molecule type" value="Genomic_DNA"/>
</dbReference>
<evidence type="ECO:0000259" key="1">
    <source>
        <dbReference type="Pfam" id="PF20209"/>
    </source>
</evidence>
<protein>
    <recommendedName>
        <fullName evidence="1">DUF6570 domain-containing protein</fullName>
    </recommendedName>
</protein>
<reference evidence="2" key="1">
    <citation type="submission" date="2023-03" db="EMBL/GenBank/DDBJ databases">
        <authorList>
            <person name="Steffen K."/>
            <person name="Cardenas P."/>
        </authorList>
    </citation>
    <scope>NUCLEOTIDE SEQUENCE</scope>
</reference>
<organism evidence="2 3">
    <name type="scientific">Geodia barretti</name>
    <name type="common">Barrett's horny sponge</name>
    <dbReference type="NCBI Taxonomy" id="519541"/>
    <lineage>
        <taxon>Eukaryota</taxon>
        <taxon>Metazoa</taxon>
        <taxon>Porifera</taxon>
        <taxon>Demospongiae</taxon>
        <taxon>Heteroscleromorpha</taxon>
        <taxon>Tetractinellida</taxon>
        <taxon>Astrophorina</taxon>
        <taxon>Geodiidae</taxon>
        <taxon>Geodia</taxon>
    </lineage>
</organism>
<evidence type="ECO:0000313" key="3">
    <source>
        <dbReference type="Proteomes" id="UP001174909"/>
    </source>
</evidence>
<name>A0AA35RYV4_GEOBA</name>
<accession>A0AA35RYV4</accession>
<dbReference type="Pfam" id="PF20209">
    <property type="entry name" value="DUF6570"/>
    <property type="match status" value="1"/>
</dbReference>
<proteinExistence type="predicted"/>
<dbReference type="AlphaFoldDB" id="A0AA35RYV4"/>
<gene>
    <name evidence="2" type="ORF">GBAR_LOCUS12096</name>
</gene>
<feature type="domain" description="DUF6570" evidence="1">
    <location>
        <begin position="2"/>
        <end position="48"/>
    </location>
</feature>
<dbReference type="InterPro" id="IPR046700">
    <property type="entry name" value="DUF6570"/>
</dbReference>
<feature type="non-terminal residue" evidence="2">
    <location>
        <position position="48"/>
    </location>
</feature>